<dbReference type="PROSITE" id="PS00101">
    <property type="entry name" value="HEXAPEP_TRANSFERASES"/>
    <property type="match status" value="1"/>
</dbReference>
<dbReference type="InterPro" id="IPR018357">
    <property type="entry name" value="Hexapep_transf_CS"/>
</dbReference>
<dbReference type="PANTHER" id="PTHR43300:SF7">
    <property type="entry name" value="UDP-N-ACETYLBACILLOSAMINE N-ACETYLTRANSFERASE"/>
    <property type="match status" value="1"/>
</dbReference>
<dbReference type="AlphaFoldDB" id="A0AAE3EVP5"/>
<dbReference type="PANTHER" id="PTHR43300">
    <property type="entry name" value="ACETYLTRANSFERASE"/>
    <property type="match status" value="1"/>
</dbReference>
<evidence type="ECO:0000256" key="1">
    <source>
        <dbReference type="ARBA" id="ARBA00007274"/>
    </source>
</evidence>
<evidence type="ECO:0000313" key="6">
    <source>
        <dbReference type="Proteomes" id="UP001200642"/>
    </source>
</evidence>
<name>A0AAE3EVP5_9FLAO</name>
<dbReference type="Gene3D" id="2.160.10.10">
    <property type="entry name" value="Hexapeptide repeat proteins"/>
    <property type="match status" value="2"/>
</dbReference>
<dbReference type="RefSeq" id="WP_317902340.1">
    <property type="nucleotide sequence ID" value="NZ_JAIRBC010000014.1"/>
</dbReference>
<organism evidence="5 6">
    <name type="scientific">Cerina litoralis</name>
    <dbReference type="NCBI Taxonomy" id="2874477"/>
    <lineage>
        <taxon>Bacteria</taxon>
        <taxon>Pseudomonadati</taxon>
        <taxon>Bacteroidota</taxon>
        <taxon>Flavobacteriia</taxon>
        <taxon>Flavobacteriales</taxon>
        <taxon>Flavobacteriaceae</taxon>
        <taxon>Cerina</taxon>
    </lineage>
</organism>
<dbReference type="EMBL" id="JAIRBC010000014">
    <property type="protein sequence ID" value="MCG2461193.1"/>
    <property type="molecule type" value="Genomic_DNA"/>
</dbReference>
<gene>
    <name evidence="5" type="ORF">K8352_10575</name>
</gene>
<comment type="caution">
    <text evidence="5">The sequence shown here is derived from an EMBL/GenBank/DDBJ whole genome shotgun (WGS) entry which is preliminary data.</text>
</comment>
<proteinExistence type="inferred from homology"/>
<dbReference type="Pfam" id="PF00132">
    <property type="entry name" value="Hexapep"/>
    <property type="match status" value="2"/>
</dbReference>
<reference evidence="5" key="1">
    <citation type="submission" date="2023-02" db="EMBL/GenBank/DDBJ databases">
        <title>Genome of Flavobacteriaceae gen. nov. sp. strain F89.</title>
        <authorList>
            <person name="Wang Y."/>
        </authorList>
    </citation>
    <scope>NUCLEOTIDE SEQUENCE</scope>
    <source>
        <strain evidence="5">F89</strain>
    </source>
</reference>
<evidence type="ECO:0000256" key="2">
    <source>
        <dbReference type="ARBA" id="ARBA00022679"/>
    </source>
</evidence>
<dbReference type="GO" id="GO:0016746">
    <property type="term" value="F:acyltransferase activity"/>
    <property type="evidence" value="ECO:0007669"/>
    <property type="project" value="UniProtKB-KW"/>
</dbReference>
<dbReference type="InterPro" id="IPR011004">
    <property type="entry name" value="Trimer_LpxA-like_sf"/>
</dbReference>
<keyword evidence="2" id="KW-0808">Transferase</keyword>
<evidence type="ECO:0000313" key="5">
    <source>
        <dbReference type="EMBL" id="MCG2461193.1"/>
    </source>
</evidence>
<protein>
    <submittedName>
        <fullName evidence="5">Acetyltransferase</fullName>
    </submittedName>
</protein>
<dbReference type="SUPFAM" id="SSF51161">
    <property type="entry name" value="Trimeric LpxA-like enzymes"/>
    <property type="match status" value="1"/>
</dbReference>
<dbReference type="InterPro" id="IPR050179">
    <property type="entry name" value="Trans_hexapeptide_repeat"/>
</dbReference>
<dbReference type="InterPro" id="IPR001451">
    <property type="entry name" value="Hexapep"/>
</dbReference>
<dbReference type="Proteomes" id="UP001200642">
    <property type="component" value="Unassembled WGS sequence"/>
</dbReference>
<keyword evidence="4" id="KW-0012">Acyltransferase</keyword>
<dbReference type="InterPro" id="IPR020019">
    <property type="entry name" value="AcTrfase_PglD-like"/>
</dbReference>
<evidence type="ECO:0000256" key="4">
    <source>
        <dbReference type="ARBA" id="ARBA00023315"/>
    </source>
</evidence>
<sequence>MQDRKTLNVLALYPERLNILLELANESCGFELFNVFKNMTGENTGLYVPNREYKVTFHNWYENKYSLDPKGCYALGVIGTRSKELVFNTFHKYAGAKKGQFNNLVHPTSYISNSARLDYGLQMGPLSSISVLTRVGFGVTIKRNCNIGHHCHIGNYATINPGVSISGFVTIGNNSLIGTGSIVKDGLKIGSNSIIGSGSNVVKDIPDNCVAYGNPCVVHRINE</sequence>
<accession>A0AAE3EVP5</accession>
<comment type="similarity">
    <text evidence="1">Belongs to the transferase hexapeptide repeat family.</text>
</comment>
<evidence type="ECO:0000256" key="3">
    <source>
        <dbReference type="ARBA" id="ARBA00022737"/>
    </source>
</evidence>
<keyword evidence="6" id="KW-1185">Reference proteome</keyword>
<keyword evidence="3" id="KW-0677">Repeat</keyword>
<dbReference type="CDD" id="cd03360">
    <property type="entry name" value="LbH_AT_putative"/>
    <property type="match status" value="1"/>
</dbReference>